<dbReference type="STRING" id="695939.SAMN00790413_01644"/>
<accession>A0A1W1VGU9</accession>
<reference evidence="1 2" key="1">
    <citation type="submission" date="2017-04" db="EMBL/GenBank/DDBJ databases">
        <authorList>
            <person name="Afonso C.L."/>
            <person name="Miller P.J."/>
            <person name="Scott M.A."/>
            <person name="Spackman E."/>
            <person name="Goraichik I."/>
            <person name="Dimitrov K.M."/>
            <person name="Suarez D.L."/>
            <person name="Swayne D.E."/>
        </authorList>
    </citation>
    <scope>NUCLEOTIDE SEQUENCE [LARGE SCALE GENOMIC DNA]</scope>
    <source>
        <strain evidence="1 2">KR-140</strain>
    </source>
</reference>
<dbReference type="EMBL" id="FWWU01000009">
    <property type="protein sequence ID" value="SMB92582.1"/>
    <property type="molecule type" value="Genomic_DNA"/>
</dbReference>
<evidence type="ECO:0000313" key="2">
    <source>
        <dbReference type="Proteomes" id="UP000192582"/>
    </source>
</evidence>
<proteinExistence type="predicted"/>
<sequence length="33" mass="3690">MDKMSRASVRQFASTRCDIDLTQNCAGTPKTWA</sequence>
<dbReference type="Proteomes" id="UP000192582">
    <property type="component" value="Unassembled WGS sequence"/>
</dbReference>
<name>A0A1W1VGU9_9DEIO</name>
<dbReference type="AlphaFoldDB" id="A0A1W1VGU9"/>
<organism evidence="1 2">
    <name type="scientific">Deinococcus hopiensis KR-140</name>
    <dbReference type="NCBI Taxonomy" id="695939"/>
    <lineage>
        <taxon>Bacteria</taxon>
        <taxon>Thermotogati</taxon>
        <taxon>Deinococcota</taxon>
        <taxon>Deinococci</taxon>
        <taxon>Deinococcales</taxon>
        <taxon>Deinococcaceae</taxon>
        <taxon>Deinococcus</taxon>
    </lineage>
</organism>
<gene>
    <name evidence="1" type="ORF">SAMN00790413_01644</name>
</gene>
<keyword evidence="2" id="KW-1185">Reference proteome</keyword>
<evidence type="ECO:0000313" key="1">
    <source>
        <dbReference type="EMBL" id="SMB92582.1"/>
    </source>
</evidence>
<protein>
    <submittedName>
        <fullName evidence="1">Uncharacterized protein</fullName>
    </submittedName>
</protein>